<protein>
    <submittedName>
        <fullName evidence="1">Uncharacterized protein</fullName>
    </submittedName>
</protein>
<accession>A0ABU2JPU3</accession>
<proteinExistence type="predicted"/>
<dbReference type="Proteomes" id="UP001183410">
    <property type="component" value="Unassembled WGS sequence"/>
</dbReference>
<dbReference type="EMBL" id="JAVREO010000006">
    <property type="protein sequence ID" value="MDT0267003.1"/>
    <property type="molecule type" value="Genomic_DNA"/>
</dbReference>
<reference evidence="2" key="1">
    <citation type="submission" date="2023-07" db="EMBL/GenBank/DDBJ databases">
        <title>30 novel species of actinomycetes from the DSMZ collection.</title>
        <authorList>
            <person name="Nouioui I."/>
        </authorList>
    </citation>
    <scope>NUCLEOTIDE SEQUENCE [LARGE SCALE GENOMIC DNA]</scope>
    <source>
        <strain evidence="2">DSM 44915</strain>
    </source>
</reference>
<keyword evidence="2" id="KW-1185">Reference proteome</keyword>
<evidence type="ECO:0000313" key="2">
    <source>
        <dbReference type="Proteomes" id="UP001183410"/>
    </source>
</evidence>
<gene>
    <name evidence="1" type="ORF">RM844_11955</name>
</gene>
<evidence type="ECO:0000313" key="1">
    <source>
        <dbReference type="EMBL" id="MDT0267003.1"/>
    </source>
</evidence>
<name>A0ABU2JPU3_9ACTN</name>
<sequence length="84" mass="9140">MITYLRSDEIDLSYDDDEPLGLVAEMSKALRRHGLVLPSLGLESTYVDNPDPDSCLVQLGGARGDIVRRIVEALNAAPVRQTTG</sequence>
<dbReference type="RefSeq" id="WP_311667060.1">
    <property type="nucleotide sequence ID" value="NZ_JAVREO010000006.1"/>
</dbReference>
<organism evidence="1 2">
    <name type="scientific">Streptomyces chisholmiae</name>
    <dbReference type="NCBI Taxonomy" id="3075540"/>
    <lineage>
        <taxon>Bacteria</taxon>
        <taxon>Bacillati</taxon>
        <taxon>Actinomycetota</taxon>
        <taxon>Actinomycetes</taxon>
        <taxon>Kitasatosporales</taxon>
        <taxon>Streptomycetaceae</taxon>
        <taxon>Streptomyces</taxon>
    </lineage>
</organism>
<comment type="caution">
    <text evidence="1">The sequence shown here is derived from an EMBL/GenBank/DDBJ whole genome shotgun (WGS) entry which is preliminary data.</text>
</comment>